<feature type="region of interest" description="Disordered" evidence="1">
    <location>
        <begin position="211"/>
        <end position="232"/>
    </location>
</feature>
<proteinExistence type="predicted"/>
<feature type="compositionally biased region" description="Polar residues" evidence="1">
    <location>
        <begin position="21"/>
        <end position="36"/>
    </location>
</feature>
<evidence type="ECO:0000313" key="4">
    <source>
        <dbReference type="Proteomes" id="UP000011715"/>
    </source>
</evidence>
<evidence type="ECO:0000256" key="1">
    <source>
        <dbReference type="SAM" id="MobiDB-lite"/>
    </source>
</evidence>
<reference evidence="3" key="5">
    <citation type="submission" date="2015-06" db="UniProtKB">
        <authorList>
            <consortium name="EnsemblFungi"/>
        </authorList>
    </citation>
    <scope>IDENTIFICATION</scope>
    <source>
        <strain evidence="3">ATCC 64411</strain>
    </source>
</reference>
<dbReference type="eggNOG" id="ENOG502T32D">
    <property type="taxonomic scope" value="Eukaryota"/>
</dbReference>
<sequence>MADEGDSNYEEFEAASDEQDTPVQGTGQDPTHSPLVQQREDIEDVARITYAEMAERSTIPMTVWRRNTHPSHWDQPFDINEATNLRQINTYFARQLQEYVWLNYSGKTLRDQFRADFRGWTIVHFEKVDNAFRREMDRLSRTDTQILTGDRSSVRLVRILTLDPPGPDPNTPFPQTQAQERISRTPPTNPANLPRITVTKPRTIIPTIERDEQRDTRPLRAETQPARTVPPGARTTQEIVAYPQIEMEPRSPTRPTFEYELPPTRRVESLPLEPAKISAFQKGWKSARNYTGKQYDILYDKARIFISFCRRLQIDETQYHAVFPDILSDRAEDFYINHIGPEKTWDQIYNLLDTHFNSKLNHSQYWTDWTTTTFVRTQRENPDKTLPEVLEIMLDKLQLVQRALGDGYQGEINLHTAVARACRGVKEFEHALMTQKGTCEALFADLRAPTLREQPTEPE</sequence>
<accession>A0A0C4DNC6</accession>
<dbReference type="EMBL" id="ADBL01000307">
    <property type="status" value="NOT_ANNOTATED_CDS"/>
    <property type="molecule type" value="Genomic_DNA"/>
</dbReference>
<dbReference type="OrthoDB" id="4850545at2759"/>
<dbReference type="Proteomes" id="UP000011715">
    <property type="component" value="Unassembled WGS sequence"/>
</dbReference>
<reference evidence="3" key="4">
    <citation type="journal article" date="2015" name="G3 (Bethesda)">
        <title>Genome sequences of three phytopathogenic species of the Magnaporthaceae family of fungi.</title>
        <authorList>
            <person name="Okagaki L.H."/>
            <person name="Nunes C.C."/>
            <person name="Sailsbery J."/>
            <person name="Clay B."/>
            <person name="Brown D."/>
            <person name="John T."/>
            <person name="Oh Y."/>
            <person name="Young N."/>
            <person name="Fitzgerald M."/>
            <person name="Haas B.J."/>
            <person name="Zeng Q."/>
            <person name="Young S."/>
            <person name="Adiconis X."/>
            <person name="Fan L."/>
            <person name="Levin J.Z."/>
            <person name="Mitchell T.K."/>
            <person name="Okubara P.A."/>
            <person name="Farman M.L."/>
            <person name="Kohn L.M."/>
            <person name="Birren B."/>
            <person name="Ma L.-J."/>
            <person name="Dean R.A."/>
        </authorList>
    </citation>
    <scope>NUCLEOTIDE SEQUENCE</scope>
    <source>
        <strain evidence="3">ATCC 64411 / 73-15</strain>
    </source>
</reference>
<dbReference type="STRING" id="644358.A0A0C4DNC6"/>
<dbReference type="AlphaFoldDB" id="A0A0C4DNC6"/>
<dbReference type="EMBL" id="GL876966">
    <property type="protein sequence ID" value="KLU82232.1"/>
    <property type="molecule type" value="Genomic_DNA"/>
</dbReference>
<dbReference type="OMA" id="RNTHPSH"/>
<feature type="compositionally biased region" description="Basic and acidic residues" evidence="1">
    <location>
        <begin position="211"/>
        <end position="220"/>
    </location>
</feature>
<dbReference type="EnsemblFungi" id="MAPG_01307T0">
    <property type="protein sequence ID" value="MAPG_01307T0"/>
    <property type="gene ID" value="MAPG_01307"/>
</dbReference>
<organism evidence="3 4">
    <name type="scientific">Magnaporthiopsis poae (strain ATCC 64411 / 73-15)</name>
    <name type="common">Kentucky bluegrass fungus</name>
    <name type="synonym">Magnaporthe poae</name>
    <dbReference type="NCBI Taxonomy" id="644358"/>
    <lineage>
        <taxon>Eukaryota</taxon>
        <taxon>Fungi</taxon>
        <taxon>Dikarya</taxon>
        <taxon>Ascomycota</taxon>
        <taxon>Pezizomycotina</taxon>
        <taxon>Sordariomycetes</taxon>
        <taxon>Sordariomycetidae</taxon>
        <taxon>Magnaporthales</taxon>
        <taxon>Magnaporthaceae</taxon>
        <taxon>Magnaporthiopsis</taxon>
    </lineage>
</organism>
<gene>
    <name evidence="2" type="ORF">MAPG_01307</name>
</gene>
<reference evidence="2" key="1">
    <citation type="submission" date="2010-05" db="EMBL/GenBank/DDBJ databases">
        <title>The Genome Sequence of Magnaporthe poae strain ATCC 64411.</title>
        <authorList>
            <consortium name="The Broad Institute Genome Sequencing Platform"/>
            <consortium name="Broad Institute Genome Sequencing Center for Infectious Disease"/>
            <person name="Ma L.-J."/>
            <person name="Dead R."/>
            <person name="Young S."/>
            <person name="Zeng Q."/>
            <person name="Koehrsen M."/>
            <person name="Alvarado L."/>
            <person name="Berlin A."/>
            <person name="Chapman S.B."/>
            <person name="Chen Z."/>
            <person name="Freedman E."/>
            <person name="Gellesch M."/>
            <person name="Goldberg J."/>
            <person name="Griggs A."/>
            <person name="Gujja S."/>
            <person name="Heilman E.R."/>
            <person name="Heiman D."/>
            <person name="Hepburn T."/>
            <person name="Howarth C."/>
            <person name="Jen D."/>
            <person name="Larson L."/>
            <person name="Mehta T."/>
            <person name="Neiman D."/>
            <person name="Pearson M."/>
            <person name="Roberts A."/>
            <person name="Saif S."/>
            <person name="Shea T."/>
            <person name="Shenoy N."/>
            <person name="Sisk P."/>
            <person name="Stolte C."/>
            <person name="Sykes S."/>
            <person name="Walk T."/>
            <person name="White J."/>
            <person name="Yandava C."/>
            <person name="Haas B."/>
            <person name="Nusbaum C."/>
            <person name="Birren B."/>
        </authorList>
    </citation>
    <scope>NUCLEOTIDE SEQUENCE</scope>
    <source>
        <strain evidence="2">ATCC 64411</strain>
    </source>
</reference>
<protein>
    <submittedName>
        <fullName evidence="2 3">Uncharacterized protein</fullName>
    </submittedName>
</protein>
<dbReference type="VEuPathDB" id="FungiDB:MAPG_01307"/>
<reference evidence="4" key="2">
    <citation type="submission" date="2010-05" db="EMBL/GenBank/DDBJ databases">
        <title>The genome sequence of Magnaporthe poae strain ATCC 64411.</title>
        <authorList>
            <person name="Ma L.-J."/>
            <person name="Dead R."/>
            <person name="Young S."/>
            <person name="Zeng Q."/>
            <person name="Koehrsen M."/>
            <person name="Alvarado L."/>
            <person name="Berlin A."/>
            <person name="Chapman S.B."/>
            <person name="Chen Z."/>
            <person name="Freedman E."/>
            <person name="Gellesch M."/>
            <person name="Goldberg J."/>
            <person name="Griggs A."/>
            <person name="Gujja S."/>
            <person name="Heilman E.R."/>
            <person name="Heiman D."/>
            <person name="Hepburn T."/>
            <person name="Howarth C."/>
            <person name="Jen D."/>
            <person name="Larson L."/>
            <person name="Mehta T."/>
            <person name="Neiman D."/>
            <person name="Pearson M."/>
            <person name="Roberts A."/>
            <person name="Saif S."/>
            <person name="Shea T."/>
            <person name="Shenoy N."/>
            <person name="Sisk P."/>
            <person name="Stolte C."/>
            <person name="Sykes S."/>
            <person name="Walk T."/>
            <person name="White J."/>
            <person name="Yandava C."/>
            <person name="Haas B."/>
            <person name="Nusbaum C."/>
            <person name="Birren B."/>
        </authorList>
    </citation>
    <scope>NUCLEOTIDE SEQUENCE [LARGE SCALE GENOMIC DNA]</scope>
    <source>
        <strain evidence="4">ATCC 64411 / 73-15</strain>
    </source>
</reference>
<evidence type="ECO:0000313" key="3">
    <source>
        <dbReference type="EnsemblFungi" id="MAPG_01307T0"/>
    </source>
</evidence>
<feature type="region of interest" description="Disordered" evidence="1">
    <location>
        <begin position="162"/>
        <end position="195"/>
    </location>
</feature>
<reference evidence="2" key="3">
    <citation type="submission" date="2011-03" db="EMBL/GenBank/DDBJ databases">
        <title>Annotation of Magnaporthe poae ATCC 64411.</title>
        <authorList>
            <person name="Ma L.-J."/>
            <person name="Dead R."/>
            <person name="Young S.K."/>
            <person name="Zeng Q."/>
            <person name="Gargeya S."/>
            <person name="Fitzgerald M."/>
            <person name="Haas B."/>
            <person name="Abouelleil A."/>
            <person name="Alvarado L."/>
            <person name="Arachchi H.M."/>
            <person name="Berlin A."/>
            <person name="Brown A."/>
            <person name="Chapman S.B."/>
            <person name="Chen Z."/>
            <person name="Dunbar C."/>
            <person name="Freedman E."/>
            <person name="Gearin G."/>
            <person name="Gellesch M."/>
            <person name="Goldberg J."/>
            <person name="Griggs A."/>
            <person name="Gujja S."/>
            <person name="Heiman D."/>
            <person name="Howarth C."/>
            <person name="Larson L."/>
            <person name="Lui A."/>
            <person name="MacDonald P.J.P."/>
            <person name="Mehta T."/>
            <person name="Montmayeur A."/>
            <person name="Murphy C."/>
            <person name="Neiman D."/>
            <person name="Pearson M."/>
            <person name="Priest M."/>
            <person name="Roberts A."/>
            <person name="Saif S."/>
            <person name="Shea T."/>
            <person name="Shenoy N."/>
            <person name="Sisk P."/>
            <person name="Stolte C."/>
            <person name="Sykes S."/>
            <person name="Yandava C."/>
            <person name="Wortman J."/>
            <person name="Nusbaum C."/>
            <person name="Birren B."/>
        </authorList>
    </citation>
    <scope>NUCLEOTIDE SEQUENCE</scope>
    <source>
        <strain evidence="2">ATCC 64411</strain>
    </source>
</reference>
<name>A0A0C4DNC6_MAGP6</name>
<feature type="compositionally biased region" description="Acidic residues" evidence="1">
    <location>
        <begin position="1"/>
        <end position="20"/>
    </location>
</feature>
<keyword evidence="4" id="KW-1185">Reference proteome</keyword>
<evidence type="ECO:0000313" key="2">
    <source>
        <dbReference type="EMBL" id="KLU82232.1"/>
    </source>
</evidence>
<feature type="region of interest" description="Disordered" evidence="1">
    <location>
        <begin position="1"/>
        <end position="40"/>
    </location>
</feature>